<keyword evidence="5 7" id="KW-0472">Membrane</keyword>
<proteinExistence type="inferred from homology"/>
<comment type="similarity">
    <text evidence="2">Belongs to the ADIPOR family.</text>
</comment>
<keyword evidence="3 7" id="KW-0812">Transmembrane</keyword>
<evidence type="ECO:0000256" key="7">
    <source>
        <dbReference type="SAM" id="Phobius"/>
    </source>
</evidence>
<evidence type="ECO:0000313" key="8">
    <source>
        <dbReference type="EMBL" id="KAL0265644.1"/>
    </source>
</evidence>
<reference evidence="8" key="1">
    <citation type="journal article" date="2024" name="Gigascience">
        <title>Chromosome-level genome of the poultry shaft louse Menopon gallinae provides insight into the host-switching and adaptive evolution of parasitic lice.</title>
        <authorList>
            <person name="Xu Y."/>
            <person name="Ma L."/>
            <person name="Liu S."/>
            <person name="Liang Y."/>
            <person name="Liu Q."/>
            <person name="He Z."/>
            <person name="Tian L."/>
            <person name="Duan Y."/>
            <person name="Cai W."/>
            <person name="Li H."/>
            <person name="Song F."/>
        </authorList>
    </citation>
    <scope>NUCLEOTIDE SEQUENCE</scope>
    <source>
        <strain evidence="8">Cailab_2023a</strain>
    </source>
</reference>
<accession>A0AAW2H790</accession>
<evidence type="ECO:0000256" key="3">
    <source>
        <dbReference type="ARBA" id="ARBA00022692"/>
    </source>
</evidence>
<keyword evidence="4 7" id="KW-1133">Transmembrane helix</keyword>
<keyword evidence="6" id="KW-0479">Metal-binding</keyword>
<dbReference type="GO" id="GO:0016020">
    <property type="term" value="C:membrane"/>
    <property type="evidence" value="ECO:0007669"/>
    <property type="project" value="UniProtKB-SubCell"/>
</dbReference>
<organism evidence="8">
    <name type="scientific">Menopon gallinae</name>
    <name type="common">poultry shaft louse</name>
    <dbReference type="NCBI Taxonomy" id="328185"/>
    <lineage>
        <taxon>Eukaryota</taxon>
        <taxon>Metazoa</taxon>
        <taxon>Ecdysozoa</taxon>
        <taxon>Arthropoda</taxon>
        <taxon>Hexapoda</taxon>
        <taxon>Insecta</taxon>
        <taxon>Pterygota</taxon>
        <taxon>Neoptera</taxon>
        <taxon>Paraneoptera</taxon>
        <taxon>Psocodea</taxon>
        <taxon>Troctomorpha</taxon>
        <taxon>Phthiraptera</taxon>
        <taxon>Amblycera</taxon>
        <taxon>Menoponidae</taxon>
        <taxon>Menopon</taxon>
    </lineage>
</organism>
<gene>
    <name evidence="8" type="ORF">PYX00_011358</name>
</gene>
<dbReference type="Pfam" id="PF03006">
    <property type="entry name" value="HlyIII"/>
    <property type="match status" value="1"/>
</dbReference>
<protein>
    <submittedName>
        <fullName evidence="8">Uncharacterized protein</fullName>
    </submittedName>
</protein>
<evidence type="ECO:0000256" key="4">
    <source>
        <dbReference type="ARBA" id="ARBA00022989"/>
    </source>
</evidence>
<dbReference type="PANTHER" id="PTHR20855:SF3">
    <property type="entry name" value="LD03007P"/>
    <property type="match status" value="1"/>
</dbReference>
<evidence type="ECO:0000256" key="5">
    <source>
        <dbReference type="ARBA" id="ARBA00023136"/>
    </source>
</evidence>
<dbReference type="PANTHER" id="PTHR20855">
    <property type="entry name" value="ADIPOR/PROGESTIN RECEPTOR-RELATED"/>
    <property type="match status" value="1"/>
</dbReference>
<feature type="transmembrane region" description="Helical" evidence="7">
    <location>
        <begin position="38"/>
        <end position="59"/>
    </location>
</feature>
<name>A0AAW2H790_9NEOP</name>
<keyword evidence="6" id="KW-0862">Zinc</keyword>
<comment type="subcellular location">
    <subcellularLocation>
        <location evidence="1">Membrane</location>
        <topology evidence="1">Multi-pass membrane protein</topology>
    </subcellularLocation>
</comment>
<dbReference type="GO" id="GO:0046872">
    <property type="term" value="F:metal ion binding"/>
    <property type="evidence" value="ECO:0007669"/>
    <property type="project" value="UniProtKB-KW"/>
</dbReference>
<evidence type="ECO:0000256" key="6">
    <source>
        <dbReference type="PIRSR" id="PIRSR604254-1"/>
    </source>
</evidence>
<evidence type="ECO:0000256" key="1">
    <source>
        <dbReference type="ARBA" id="ARBA00004141"/>
    </source>
</evidence>
<feature type="binding site" evidence="6">
    <location>
        <position position="58"/>
    </location>
    <ligand>
        <name>Zn(2+)</name>
        <dbReference type="ChEBI" id="CHEBI:29105"/>
    </ligand>
</feature>
<feature type="transmembrane region" description="Helical" evidence="7">
    <location>
        <begin position="79"/>
        <end position="98"/>
    </location>
</feature>
<dbReference type="AlphaFoldDB" id="A0AAW2H790"/>
<feature type="transmembrane region" description="Helical" evidence="7">
    <location>
        <begin position="104"/>
        <end position="121"/>
    </location>
</feature>
<comment type="caution">
    <text evidence="8">The sequence shown here is derived from an EMBL/GenBank/DDBJ whole genome shotgun (WGS) entry which is preliminary data.</text>
</comment>
<feature type="transmembrane region" description="Helical" evidence="7">
    <location>
        <begin position="12"/>
        <end position="32"/>
    </location>
</feature>
<feature type="transmembrane region" description="Helical" evidence="7">
    <location>
        <begin position="157"/>
        <end position="176"/>
    </location>
</feature>
<dbReference type="InterPro" id="IPR004254">
    <property type="entry name" value="AdipoR/HlyIII-related"/>
</dbReference>
<dbReference type="EMBL" id="JARGDH010000006">
    <property type="protein sequence ID" value="KAL0265644.1"/>
    <property type="molecule type" value="Genomic_DNA"/>
</dbReference>
<sequence length="347" mass="38902">MRKKKPKLRGKVHQAAFIVTCCFAAVYIALWMSRGWTTGIAVYILSQLVLYGVSSVYHLTDWKTEKHRRLLQRMDHASIFLLISGTQTSVALLLLPIAKVTKGILVVTWTISGLGILKVMLLRSIYETLDVAIYILHGVSVVPFLKFLIRNATRSDVVLFVCGGVLYIVGGIFFRIRKPDPFPKVLLHSAGRAERPLHVGSAPPPMFCPINNRSQGESTSADNVLSKYLATLSCTEKETWPKLFRAIVGRDKVDECDKKTLFNAVLHANVEALGLFCADAVLRMSREVFFLLAERLIDANRVVLATKMLNLARKEAVLPNKYFLLKKRLRVRRKAYVYGAAAAEKAQ</sequence>
<evidence type="ECO:0000256" key="2">
    <source>
        <dbReference type="ARBA" id="ARBA00007018"/>
    </source>
</evidence>